<feature type="signal peptide" evidence="1">
    <location>
        <begin position="1"/>
        <end position="21"/>
    </location>
</feature>
<organism evidence="2 3">
    <name type="scientific">Hirschia litorea</name>
    <dbReference type="NCBI Taxonomy" id="1199156"/>
    <lineage>
        <taxon>Bacteria</taxon>
        <taxon>Pseudomonadati</taxon>
        <taxon>Pseudomonadota</taxon>
        <taxon>Alphaproteobacteria</taxon>
        <taxon>Hyphomonadales</taxon>
        <taxon>Hyphomonadaceae</taxon>
        <taxon>Hirschia</taxon>
    </lineage>
</organism>
<name>A0ABW2ILK8_9PROT</name>
<keyword evidence="1" id="KW-0732">Signal</keyword>
<protein>
    <submittedName>
        <fullName evidence="2">TorF family putative porin</fullName>
    </submittedName>
</protein>
<sequence length="218" mass="23343">MRTLFSASVFALAAIATTATAQAEVELSGNVALTTDYHWRGVSQSNQDLAVQGGFDLATDAGFYAGTWASSVDFLDSTDTNLEVDFYAGYGGEFGEGFGFDVGAIYYAYPDSDDGDLDFYEIYAGLSKSFSSVDLSGMLSYDPDNETLYANADAGMAFSDFFSASVGLGQYLDGFDEYTNYNIGGTYSAGGFDLDLRWYDNDADGADDNVVFSIAKSL</sequence>
<reference evidence="3" key="1">
    <citation type="journal article" date="2019" name="Int. J. Syst. Evol. Microbiol.">
        <title>The Global Catalogue of Microorganisms (GCM) 10K type strain sequencing project: providing services to taxonomists for standard genome sequencing and annotation.</title>
        <authorList>
            <consortium name="The Broad Institute Genomics Platform"/>
            <consortium name="The Broad Institute Genome Sequencing Center for Infectious Disease"/>
            <person name="Wu L."/>
            <person name="Ma J."/>
        </authorList>
    </citation>
    <scope>NUCLEOTIDE SEQUENCE [LARGE SCALE GENOMIC DNA]</scope>
    <source>
        <strain evidence="3">CCUG 51308</strain>
    </source>
</reference>
<proteinExistence type="predicted"/>
<dbReference type="EMBL" id="JBHTBR010000005">
    <property type="protein sequence ID" value="MFC7291705.1"/>
    <property type="molecule type" value="Genomic_DNA"/>
</dbReference>
<dbReference type="Pfam" id="PF09694">
    <property type="entry name" value="Gcw_chp"/>
    <property type="match status" value="1"/>
</dbReference>
<dbReference type="RefSeq" id="WP_382166949.1">
    <property type="nucleotide sequence ID" value="NZ_JBHTBR010000005.1"/>
</dbReference>
<evidence type="ECO:0000313" key="3">
    <source>
        <dbReference type="Proteomes" id="UP001596492"/>
    </source>
</evidence>
<evidence type="ECO:0000313" key="2">
    <source>
        <dbReference type="EMBL" id="MFC7291705.1"/>
    </source>
</evidence>
<feature type="chain" id="PRO_5046046709" evidence="1">
    <location>
        <begin position="22"/>
        <end position="218"/>
    </location>
</feature>
<gene>
    <name evidence="2" type="ORF">ACFQS8_08775</name>
</gene>
<dbReference type="Proteomes" id="UP001596492">
    <property type="component" value="Unassembled WGS sequence"/>
</dbReference>
<accession>A0ABW2ILK8</accession>
<dbReference type="InterPro" id="IPR010239">
    <property type="entry name" value="CHP02001"/>
</dbReference>
<keyword evidence="3" id="KW-1185">Reference proteome</keyword>
<dbReference type="NCBIfam" id="TIGR02001">
    <property type="entry name" value="gcw_chp"/>
    <property type="match status" value="1"/>
</dbReference>
<evidence type="ECO:0000256" key="1">
    <source>
        <dbReference type="SAM" id="SignalP"/>
    </source>
</evidence>
<comment type="caution">
    <text evidence="2">The sequence shown here is derived from an EMBL/GenBank/DDBJ whole genome shotgun (WGS) entry which is preliminary data.</text>
</comment>